<organism evidence="3 4">
    <name type="scientific">Rotaria socialis</name>
    <dbReference type="NCBI Taxonomy" id="392032"/>
    <lineage>
        <taxon>Eukaryota</taxon>
        <taxon>Metazoa</taxon>
        <taxon>Spiralia</taxon>
        <taxon>Gnathifera</taxon>
        <taxon>Rotifera</taxon>
        <taxon>Eurotatoria</taxon>
        <taxon>Bdelloidea</taxon>
        <taxon>Philodinida</taxon>
        <taxon>Philodinidae</taxon>
        <taxon>Rotaria</taxon>
    </lineage>
</organism>
<evidence type="ECO:0000256" key="1">
    <source>
        <dbReference type="SAM" id="Phobius"/>
    </source>
</evidence>
<name>A0A818RDV7_9BILA</name>
<proteinExistence type="predicted"/>
<dbReference type="Proteomes" id="UP000663872">
    <property type="component" value="Unassembled WGS sequence"/>
</dbReference>
<evidence type="ECO:0000313" key="2">
    <source>
        <dbReference type="EMBL" id="CAF3297292.1"/>
    </source>
</evidence>
<dbReference type="EMBL" id="CAJNYT010000007">
    <property type="protein sequence ID" value="CAF3297292.1"/>
    <property type="molecule type" value="Genomic_DNA"/>
</dbReference>
<protein>
    <submittedName>
        <fullName evidence="3">Uncharacterized protein</fullName>
    </submittedName>
</protein>
<keyword evidence="1" id="KW-0812">Transmembrane</keyword>
<evidence type="ECO:0000313" key="4">
    <source>
        <dbReference type="Proteomes" id="UP000663833"/>
    </source>
</evidence>
<sequence>MLAGVFTTIAAGIIGLASLGLTFKRQMDLDDRPIVEQPQEELILVGLSGAKSYMNSSALISNIGLWYLGLSRKFDDRDERFLGLGTSKNFI</sequence>
<feature type="transmembrane region" description="Helical" evidence="1">
    <location>
        <begin position="6"/>
        <end position="23"/>
    </location>
</feature>
<comment type="caution">
    <text evidence="3">The sequence shown here is derived from an EMBL/GenBank/DDBJ whole genome shotgun (WGS) entry which is preliminary data.</text>
</comment>
<dbReference type="AlphaFoldDB" id="A0A818RDV7"/>
<accession>A0A818RDV7</accession>
<evidence type="ECO:0000313" key="3">
    <source>
        <dbReference type="EMBL" id="CAF3656025.1"/>
    </source>
</evidence>
<gene>
    <name evidence="2" type="ORF">GRG538_LOCUS253</name>
    <name evidence="3" type="ORF">LUA448_LOCUS33240</name>
</gene>
<dbReference type="EMBL" id="CAJNYD010005030">
    <property type="protein sequence ID" value="CAF3656025.1"/>
    <property type="molecule type" value="Genomic_DNA"/>
</dbReference>
<keyword evidence="1" id="KW-0472">Membrane</keyword>
<reference evidence="3" key="1">
    <citation type="submission" date="2021-02" db="EMBL/GenBank/DDBJ databases">
        <authorList>
            <person name="Nowell W R."/>
        </authorList>
    </citation>
    <scope>NUCLEOTIDE SEQUENCE</scope>
</reference>
<dbReference type="Proteomes" id="UP000663833">
    <property type="component" value="Unassembled WGS sequence"/>
</dbReference>
<keyword evidence="1" id="KW-1133">Transmembrane helix</keyword>